<accession>A0A7J7D1V4</accession>
<name>A0A7J7D1V4_TRIWF</name>
<reference evidence="3 4" key="1">
    <citation type="journal article" date="2020" name="Nat. Commun.">
        <title>Genome of Tripterygium wilfordii and identification of cytochrome P450 involved in triptolide biosynthesis.</title>
        <authorList>
            <person name="Tu L."/>
            <person name="Su P."/>
            <person name="Zhang Z."/>
            <person name="Gao L."/>
            <person name="Wang J."/>
            <person name="Hu T."/>
            <person name="Zhou J."/>
            <person name="Zhang Y."/>
            <person name="Zhao Y."/>
            <person name="Liu Y."/>
            <person name="Song Y."/>
            <person name="Tong Y."/>
            <person name="Lu Y."/>
            <person name="Yang J."/>
            <person name="Xu C."/>
            <person name="Jia M."/>
            <person name="Peters R.J."/>
            <person name="Huang L."/>
            <person name="Gao W."/>
        </authorList>
    </citation>
    <scope>NUCLEOTIDE SEQUENCE [LARGE SCALE GENOMIC DNA]</scope>
    <source>
        <strain evidence="4">cv. XIE 37</strain>
        <tissue evidence="3">Leaf</tissue>
    </source>
</reference>
<protein>
    <recommendedName>
        <fullName evidence="2">VQ domain-containing protein</fullName>
    </recommendedName>
</protein>
<dbReference type="PANTHER" id="PTHR33179">
    <property type="entry name" value="VQ MOTIF-CONTAINING PROTEIN"/>
    <property type="match status" value="1"/>
</dbReference>
<feature type="region of interest" description="Disordered" evidence="1">
    <location>
        <begin position="110"/>
        <end position="150"/>
    </location>
</feature>
<evidence type="ECO:0000256" key="1">
    <source>
        <dbReference type="SAM" id="MobiDB-lite"/>
    </source>
</evidence>
<proteinExistence type="predicted"/>
<dbReference type="AlphaFoldDB" id="A0A7J7D1V4"/>
<feature type="compositionally biased region" description="Basic residues" evidence="1">
    <location>
        <begin position="135"/>
        <end position="145"/>
    </location>
</feature>
<dbReference type="PANTHER" id="PTHR33179:SF58">
    <property type="entry name" value="OS08G0409500 PROTEIN"/>
    <property type="match status" value="1"/>
</dbReference>
<keyword evidence="4" id="KW-1185">Reference proteome</keyword>
<dbReference type="OrthoDB" id="780193at2759"/>
<dbReference type="InterPro" id="IPR039609">
    <property type="entry name" value="VQ_15/22"/>
</dbReference>
<feature type="compositionally biased region" description="Polar residues" evidence="1">
    <location>
        <begin position="114"/>
        <end position="127"/>
    </location>
</feature>
<feature type="domain" description="VQ" evidence="2">
    <location>
        <begin position="146"/>
        <end position="173"/>
    </location>
</feature>
<sequence length="325" mass="35231">MDSGNSGSLQSSSGGGGSDQEYDSRPFFNPLTHLNSISSNTQQQPPSFLLHHHPQQPTFFDPSSFHALSQSVSNPNPFLNLDAIHSQPLRSDVGSNGEDPLSSMQLRSLHDSNVRSSAPSDQNNHNHNGAPAPRKNPKKRTRASRRAPTTVLTTDTSNFRAKVQEFTGIPSPPFTATSYSRRLDLFGSVGLALRSPHFDGPAYPLRPSAQKVQQSPLLSSPSSLMPNLQTQNNILSFQSFLHHQNPPPINHESGFGAKFSQGSMMSLASVDGLGSGSCFSGGLTNNQDQQGMSIRRAYRLSHGGLVKHKLSVARSDQTTMFKMSL</sequence>
<evidence type="ECO:0000259" key="2">
    <source>
        <dbReference type="Pfam" id="PF05678"/>
    </source>
</evidence>
<dbReference type="EMBL" id="JAAARO010000011">
    <property type="protein sequence ID" value="KAF5740219.1"/>
    <property type="molecule type" value="Genomic_DNA"/>
</dbReference>
<feature type="compositionally biased region" description="Polar residues" evidence="1">
    <location>
        <begin position="32"/>
        <end position="46"/>
    </location>
</feature>
<evidence type="ECO:0000313" key="3">
    <source>
        <dbReference type="EMBL" id="KAF5740219.1"/>
    </source>
</evidence>
<dbReference type="Pfam" id="PF05678">
    <property type="entry name" value="VQ"/>
    <property type="match status" value="1"/>
</dbReference>
<feature type="region of interest" description="Disordered" evidence="1">
    <location>
        <begin position="1"/>
        <end position="66"/>
    </location>
</feature>
<feature type="compositionally biased region" description="Low complexity" evidence="1">
    <location>
        <begin position="1"/>
        <end position="12"/>
    </location>
</feature>
<dbReference type="InParanoid" id="A0A7J7D1V4"/>
<dbReference type="Proteomes" id="UP000593562">
    <property type="component" value="Unassembled WGS sequence"/>
</dbReference>
<dbReference type="InterPro" id="IPR008889">
    <property type="entry name" value="VQ"/>
</dbReference>
<comment type="caution">
    <text evidence="3">The sequence shown here is derived from an EMBL/GenBank/DDBJ whole genome shotgun (WGS) entry which is preliminary data.</text>
</comment>
<gene>
    <name evidence="3" type="ORF">HS088_TW11G00285</name>
</gene>
<organism evidence="3 4">
    <name type="scientific">Tripterygium wilfordii</name>
    <name type="common">Thunder God vine</name>
    <dbReference type="NCBI Taxonomy" id="458696"/>
    <lineage>
        <taxon>Eukaryota</taxon>
        <taxon>Viridiplantae</taxon>
        <taxon>Streptophyta</taxon>
        <taxon>Embryophyta</taxon>
        <taxon>Tracheophyta</taxon>
        <taxon>Spermatophyta</taxon>
        <taxon>Magnoliopsida</taxon>
        <taxon>eudicotyledons</taxon>
        <taxon>Gunneridae</taxon>
        <taxon>Pentapetalae</taxon>
        <taxon>rosids</taxon>
        <taxon>fabids</taxon>
        <taxon>Celastrales</taxon>
        <taxon>Celastraceae</taxon>
        <taxon>Tripterygium</taxon>
    </lineage>
</organism>
<evidence type="ECO:0000313" key="4">
    <source>
        <dbReference type="Proteomes" id="UP000593562"/>
    </source>
</evidence>